<reference evidence="3 4" key="1">
    <citation type="submission" date="2015-01" db="EMBL/GenBank/DDBJ databases">
        <title>Enhanced salinomycin production by adjusting the supply of polyketide extender units in Streptomyce albus DSM 41398.</title>
        <authorList>
            <person name="Lu C."/>
        </authorList>
    </citation>
    <scope>NUCLEOTIDE SEQUENCE [LARGE SCALE GENOMIC DNA]</scope>
    <source>
        <strain evidence="4">ATCC 21838 / DSM 41398 / FERM P-419 / JCM 4703 / NBRC 107858</strain>
    </source>
</reference>
<dbReference type="InterPro" id="IPR029046">
    <property type="entry name" value="LolA/LolB/LppX"/>
</dbReference>
<feature type="compositionally biased region" description="Gly residues" evidence="1">
    <location>
        <begin position="142"/>
        <end position="152"/>
    </location>
</feature>
<feature type="region of interest" description="Disordered" evidence="1">
    <location>
        <begin position="26"/>
        <end position="48"/>
    </location>
</feature>
<evidence type="ECO:0000256" key="1">
    <source>
        <dbReference type="SAM" id="MobiDB-lite"/>
    </source>
</evidence>
<gene>
    <name evidence="3" type="ORF">SLNWT_4561</name>
</gene>
<protein>
    <submittedName>
        <fullName evidence="3">Lipoprotein</fullName>
    </submittedName>
</protein>
<keyword evidence="3" id="KW-0449">Lipoprotein</keyword>
<sequence>MRAVRKKAGVALVAAALVCGAAACSSSSEGGDKAGGGEQRAEQTPAMRPAAAVRKAAERSERLTSFHYRAKGTVPGQGKVEAEAGMSIEPLAMSLKSTVTGGADAGEAEIRLIDEVLYIGMGKPQPEMDGKSWMKFGGKGLGGAKGPRGGGLSSQAQKNPAAESTFLTGSKDVKLVGTETVEGVRTRHYRGTVSLDELRASLTGSDGKRREQREKSLEQYEELGIGTLDMDLWIDGDDRTKQFRMRGKAEEGPMDMTLTFLDFNKPVEVKAPPAAEVFDFAKEMAALAEE</sequence>
<dbReference type="PROSITE" id="PS51257">
    <property type="entry name" value="PROKAR_LIPOPROTEIN"/>
    <property type="match status" value="1"/>
</dbReference>
<feature type="chain" id="PRO_5039265074" evidence="2">
    <location>
        <begin position="31"/>
        <end position="290"/>
    </location>
</feature>
<proteinExistence type="predicted"/>
<dbReference type="Proteomes" id="UP000031523">
    <property type="component" value="Chromosome"/>
</dbReference>
<evidence type="ECO:0000313" key="3">
    <source>
        <dbReference type="EMBL" id="AJE84937.1"/>
    </source>
</evidence>
<dbReference type="EMBL" id="CP010519">
    <property type="protein sequence ID" value="AJE84937.1"/>
    <property type="molecule type" value="Genomic_DNA"/>
</dbReference>
<dbReference type="SUPFAM" id="SSF89392">
    <property type="entry name" value="Prokaryotic lipoproteins and lipoprotein localization factors"/>
    <property type="match status" value="1"/>
</dbReference>
<dbReference type="Gene3D" id="2.50.20.20">
    <property type="match status" value="1"/>
</dbReference>
<evidence type="ECO:0000256" key="2">
    <source>
        <dbReference type="SAM" id="SignalP"/>
    </source>
</evidence>
<feature type="signal peptide" evidence="2">
    <location>
        <begin position="1"/>
        <end position="30"/>
    </location>
</feature>
<keyword evidence="2" id="KW-0732">Signal</keyword>
<feature type="region of interest" description="Disordered" evidence="1">
    <location>
        <begin position="142"/>
        <end position="163"/>
    </location>
</feature>
<dbReference type="AlphaFoldDB" id="A0A0B5F3S1"/>
<accession>A0A0B5F3S1</accession>
<name>A0A0B5F3S1_STRA4</name>
<evidence type="ECO:0000313" key="4">
    <source>
        <dbReference type="Proteomes" id="UP000031523"/>
    </source>
</evidence>
<organism evidence="3 4">
    <name type="scientific">Streptomyces albus (strain ATCC 21838 / DSM 41398 / FERM P-419 / JCM 4703 / NBRC 107858)</name>
    <dbReference type="NCBI Taxonomy" id="1081613"/>
    <lineage>
        <taxon>Bacteria</taxon>
        <taxon>Bacillati</taxon>
        <taxon>Actinomycetota</taxon>
        <taxon>Actinomycetes</taxon>
        <taxon>Kitasatosporales</taxon>
        <taxon>Streptomycetaceae</taxon>
        <taxon>Streptomyces</taxon>
    </lineage>
</organism>
<keyword evidence="4" id="KW-1185">Reference proteome</keyword>
<dbReference type="KEGG" id="sals:SLNWT_4561"/>